<evidence type="ECO:0000256" key="2">
    <source>
        <dbReference type="SAM" id="MobiDB-lite"/>
    </source>
</evidence>
<evidence type="ECO:0000313" key="5">
    <source>
        <dbReference type="Proteomes" id="UP000284892"/>
    </source>
</evidence>
<comment type="caution">
    <text evidence="4">The sequence shown here is derived from an EMBL/GenBank/DDBJ whole genome shotgun (WGS) entry which is preliminary data.</text>
</comment>
<evidence type="ECO:0000313" key="4">
    <source>
        <dbReference type="EMBL" id="RKE98501.1"/>
    </source>
</evidence>
<dbReference type="AlphaFoldDB" id="A0A420DWE5"/>
<reference evidence="4 5" key="1">
    <citation type="submission" date="2018-09" db="EMBL/GenBank/DDBJ databases">
        <title>Genomic Encyclopedia of Archaeal and Bacterial Type Strains, Phase II (KMG-II): from individual species to whole genera.</title>
        <authorList>
            <person name="Goeker M."/>
        </authorList>
    </citation>
    <scope>NUCLEOTIDE SEQUENCE [LARGE SCALE GENOMIC DNA]</scope>
    <source>
        <strain evidence="4 5">DSM 26283</strain>
    </source>
</reference>
<feature type="region of interest" description="Disordered" evidence="2">
    <location>
        <begin position="1"/>
        <end position="23"/>
    </location>
</feature>
<keyword evidence="5" id="KW-1185">Reference proteome</keyword>
<gene>
    <name evidence="4" type="ORF">BXY80_0590</name>
</gene>
<keyword evidence="1" id="KW-0732">Signal</keyword>
<sequence length="97" mass="10734">MGFSQTKDSSFTIASSTNSSNIEGLSIFPNPVTNGKLYITTKNNLTKDIEIFDVLGKKVFTASLFDKELNISKLTSGVYILKIKENNITATRKLVIR</sequence>
<dbReference type="NCBIfam" id="TIGR04183">
    <property type="entry name" value="Por_Secre_tail"/>
    <property type="match status" value="1"/>
</dbReference>
<evidence type="ECO:0000259" key="3">
    <source>
        <dbReference type="Pfam" id="PF18962"/>
    </source>
</evidence>
<organism evidence="4 5">
    <name type="scientific">Ichthyenterobacterium magnum</name>
    <dbReference type="NCBI Taxonomy" id="1230530"/>
    <lineage>
        <taxon>Bacteria</taxon>
        <taxon>Pseudomonadati</taxon>
        <taxon>Bacteroidota</taxon>
        <taxon>Flavobacteriia</taxon>
        <taxon>Flavobacteriales</taxon>
        <taxon>Flavobacteriaceae</taxon>
        <taxon>Ichthyenterobacterium</taxon>
    </lineage>
</organism>
<protein>
    <submittedName>
        <fullName evidence="4">Putative secreted protein (Por secretion system target)</fullName>
    </submittedName>
</protein>
<evidence type="ECO:0000256" key="1">
    <source>
        <dbReference type="ARBA" id="ARBA00022729"/>
    </source>
</evidence>
<name>A0A420DWE5_9FLAO</name>
<feature type="compositionally biased region" description="Low complexity" evidence="2">
    <location>
        <begin position="9"/>
        <end position="22"/>
    </location>
</feature>
<proteinExistence type="predicted"/>
<dbReference type="Pfam" id="PF18962">
    <property type="entry name" value="Por_Secre_tail"/>
    <property type="match status" value="1"/>
</dbReference>
<accession>A0A420DWE5</accession>
<dbReference type="EMBL" id="RAQJ01000001">
    <property type="protein sequence ID" value="RKE98501.1"/>
    <property type="molecule type" value="Genomic_DNA"/>
</dbReference>
<dbReference type="Proteomes" id="UP000284892">
    <property type="component" value="Unassembled WGS sequence"/>
</dbReference>
<dbReference type="InterPro" id="IPR026444">
    <property type="entry name" value="Secre_tail"/>
</dbReference>
<feature type="domain" description="Secretion system C-terminal sorting" evidence="3">
    <location>
        <begin position="27"/>
        <end position="96"/>
    </location>
</feature>